<dbReference type="Gene3D" id="1.10.150.720">
    <property type="entry name" value="Haloacid dehalogenase-like hydrolase"/>
    <property type="match status" value="1"/>
</dbReference>
<dbReference type="PANTHER" id="PTHR46191">
    <property type="match status" value="1"/>
</dbReference>
<dbReference type="SFLD" id="SFLDG01129">
    <property type="entry name" value="C1.5:_HAD__Beta-PGM__Phosphata"/>
    <property type="match status" value="1"/>
</dbReference>
<comment type="caution">
    <text evidence="1">The sequence shown here is derived from an EMBL/GenBank/DDBJ whole genome shotgun (WGS) entry which is preliminary data.</text>
</comment>
<dbReference type="SUPFAM" id="SSF56784">
    <property type="entry name" value="HAD-like"/>
    <property type="match status" value="1"/>
</dbReference>
<accession>A0A550CX29</accession>
<sequence length="262" mass="28882">MTVAHRGIRLVTFDALHTLITPRAPIHVQYSNTFAPYLGVLDPDALKRSFKTALKAVHQTNPTYAKGSSVWWAEVIRRTALDAGANARDVDEHLAKIVPRLLQVFSSREGYKAFDDALPVLSRLKKLGISTAVVSNADSRMHMAIRDLELSHFLDPVVLSEEAKFAKPSPEIFLEALRRVSPSIKPEECLHVGDELEADYRGATAAGIHALLLRRPGDTEAHVEPGENLADVETIQDLDGIFRWMLSRDVITTRGSAGSTEA</sequence>
<dbReference type="NCBIfam" id="TIGR01549">
    <property type="entry name" value="HAD-SF-IA-v1"/>
    <property type="match status" value="1"/>
</dbReference>
<dbReference type="AlphaFoldDB" id="A0A550CX29"/>
<dbReference type="GO" id="GO:0016791">
    <property type="term" value="F:phosphatase activity"/>
    <property type="evidence" value="ECO:0007669"/>
    <property type="project" value="UniProtKB-ARBA"/>
</dbReference>
<dbReference type="STRING" id="97359.A0A550CX29"/>
<protein>
    <submittedName>
        <fullName evidence="1">HAD-like domain-containing protein</fullName>
    </submittedName>
</protein>
<dbReference type="InterPro" id="IPR023214">
    <property type="entry name" value="HAD_sf"/>
</dbReference>
<dbReference type="PRINTS" id="PR00413">
    <property type="entry name" value="HADHALOGNASE"/>
</dbReference>
<evidence type="ECO:0000313" key="1">
    <source>
        <dbReference type="EMBL" id="TRM69354.1"/>
    </source>
</evidence>
<dbReference type="EMBL" id="VDMD01000001">
    <property type="protein sequence ID" value="TRM69354.1"/>
    <property type="molecule type" value="Genomic_DNA"/>
</dbReference>
<dbReference type="Gene3D" id="3.40.50.1000">
    <property type="entry name" value="HAD superfamily/HAD-like"/>
    <property type="match status" value="1"/>
</dbReference>
<keyword evidence="2" id="KW-1185">Reference proteome</keyword>
<proteinExistence type="predicted"/>
<dbReference type="Pfam" id="PF00702">
    <property type="entry name" value="Hydrolase"/>
    <property type="match status" value="1"/>
</dbReference>
<dbReference type="InterPro" id="IPR006439">
    <property type="entry name" value="HAD-SF_hydro_IA"/>
</dbReference>
<dbReference type="InterPro" id="IPR036412">
    <property type="entry name" value="HAD-like_sf"/>
</dbReference>
<organism evidence="1 2">
    <name type="scientific">Schizophyllum amplum</name>
    <dbReference type="NCBI Taxonomy" id="97359"/>
    <lineage>
        <taxon>Eukaryota</taxon>
        <taxon>Fungi</taxon>
        <taxon>Dikarya</taxon>
        <taxon>Basidiomycota</taxon>
        <taxon>Agaricomycotina</taxon>
        <taxon>Agaricomycetes</taxon>
        <taxon>Agaricomycetidae</taxon>
        <taxon>Agaricales</taxon>
        <taxon>Schizophyllaceae</taxon>
        <taxon>Schizophyllum</taxon>
    </lineage>
</organism>
<reference evidence="1 2" key="1">
    <citation type="journal article" date="2019" name="New Phytol.">
        <title>Comparative genomics reveals unique wood-decay strategies and fruiting body development in the Schizophyllaceae.</title>
        <authorList>
            <person name="Almasi E."/>
            <person name="Sahu N."/>
            <person name="Krizsan K."/>
            <person name="Balint B."/>
            <person name="Kovacs G.M."/>
            <person name="Kiss B."/>
            <person name="Cseklye J."/>
            <person name="Drula E."/>
            <person name="Henrissat B."/>
            <person name="Nagy I."/>
            <person name="Chovatia M."/>
            <person name="Adam C."/>
            <person name="LaButti K."/>
            <person name="Lipzen A."/>
            <person name="Riley R."/>
            <person name="Grigoriev I.V."/>
            <person name="Nagy L.G."/>
        </authorList>
    </citation>
    <scope>NUCLEOTIDE SEQUENCE [LARGE SCALE GENOMIC DNA]</scope>
    <source>
        <strain evidence="1 2">NL-1724</strain>
    </source>
</reference>
<dbReference type="NCBIfam" id="TIGR02252">
    <property type="entry name" value="DREG-2"/>
    <property type="match status" value="1"/>
</dbReference>
<name>A0A550CX29_9AGAR</name>
<dbReference type="InterPro" id="IPR011949">
    <property type="entry name" value="HAD-SF_hydro_IA_REG-2-like"/>
</dbReference>
<dbReference type="GO" id="GO:0005634">
    <property type="term" value="C:nucleus"/>
    <property type="evidence" value="ECO:0007669"/>
    <property type="project" value="TreeGrafter"/>
</dbReference>
<dbReference type="Proteomes" id="UP000320762">
    <property type="component" value="Unassembled WGS sequence"/>
</dbReference>
<dbReference type="InterPro" id="IPR051828">
    <property type="entry name" value="HAD-like_hydrolase_domain"/>
</dbReference>
<gene>
    <name evidence="1" type="ORF">BD626DRAFT_391921</name>
</gene>
<dbReference type="OrthoDB" id="444127at2759"/>
<dbReference type="InterPro" id="IPR044924">
    <property type="entry name" value="HAD-SF_hydro_IA_REG-2-like_cap"/>
</dbReference>
<dbReference type="PANTHER" id="PTHR46191:SF2">
    <property type="entry name" value="HALOACID DEHALOGENASE-LIKE HYDROLASE DOMAIN-CONTAINING PROTEIN 3"/>
    <property type="match status" value="1"/>
</dbReference>
<evidence type="ECO:0000313" key="2">
    <source>
        <dbReference type="Proteomes" id="UP000320762"/>
    </source>
</evidence>
<dbReference type="SFLD" id="SFLDS00003">
    <property type="entry name" value="Haloacid_Dehalogenase"/>
    <property type="match status" value="1"/>
</dbReference>